<protein>
    <submittedName>
        <fullName evidence="1">Uncharacterized protein</fullName>
    </submittedName>
</protein>
<name>A0AAV2D9R1_9ROSI</name>
<accession>A0AAV2D9R1</accession>
<dbReference type="AlphaFoldDB" id="A0AAV2D9R1"/>
<sequence length="84" mass="9271">MAVVRFSDADVQVGATRGDLTLVGRVCGTRPALHAMKADLLRVWQCTDAVSVVPVDWGLVQVVFSTAKDYNCNIPFRKNPYFGR</sequence>
<evidence type="ECO:0000313" key="2">
    <source>
        <dbReference type="Proteomes" id="UP001497516"/>
    </source>
</evidence>
<proteinExistence type="predicted"/>
<reference evidence="1 2" key="1">
    <citation type="submission" date="2024-04" db="EMBL/GenBank/DDBJ databases">
        <authorList>
            <person name="Fracassetti M."/>
        </authorList>
    </citation>
    <scope>NUCLEOTIDE SEQUENCE [LARGE SCALE GENOMIC DNA]</scope>
</reference>
<dbReference type="EMBL" id="OZ034815">
    <property type="protein sequence ID" value="CAL1369517.1"/>
    <property type="molecule type" value="Genomic_DNA"/>
</dbReference>
<dbReference type="Proteomes" id="UP001497516">
    <property type="component" value="Chromosome 2"/>
</dbReference>
<evidence type="ECO:0000313" key="1">
    <source>
        <dbReference type="EMBL" id="CAL1369517.1"/>
    </source>
</evidence>
<keyword evidence="2" id="KW-1185">Reference proteome</keyword>
<gene>
    <name evidence="1" type="ORF">LTRI10_LOCUS12086</name>
</gene>
<organism evidence="1 2">
    <name type="scientific">Linum trigynum</name>
    <dbReference type="NCBI Taxonomy" id="586398"/>
    <lineage>
        <taxon>Eukaryota</taxon>
        <taxon>Viridiplantae</taxon>
        <taxon>Streptophyta</taxon>
        <taxon>Embryophyta</taxon>
        <taxon>Tracheophyta</taxon>
        <taxon>Spermatophyta</taxon>
        <taxon>Magnoliopsida</taxon>
        <taxon>eudicotyledons</taxon>
        <taxon>Gunneridae</taxon>
        <taxon>Pentapetalae</taxon>
        <taxon>rosids</taxon>
        <taxon>fabids</taxon>
        <taxon>Malpighiales</taxon>
        <taxon>Linaceae</taxon>
        <taxon>Linum</taxon>
    </lineage>
</organism>